<accession>A0A6M0RYS6</accession>
<dbReference type="PROSITE" id="PS00061">
    <property type="entry name" value="ADH_SHORT"/>
    <property type="match status" value="1"/>
</dbReference>
<dbReference type="RefSeq" id="WP_163659223.1">
    <property type="nucleotide sequence ID" value="NZ_QZCE01000001.1"/>
</dbReference>
<dbReference type="PANTHER" id="PTHR24321:SF8">
    <property type="entry name" value="ESTRADIOL 17-BETA-DEHYDROGENASE 8-RELATED"/>
    <property type="match status" value="1"/>
</dbReference>
<comment type="similarity">
    <text evidence="1">Belongs to the short-chain dehydrogenases/reductases (SDR) family.</text>
</comment>
<evidence type="ECO:0000256" key="2">
    <source>
        <dbReference type="ARBA" id="ARBA00023002"/>
    </source>
</evidence>
<reference evidence="3 4" key="1">
    <citation type="journal article" date="2020" name="Microb. Ecol.">
        <title>Ecogenomics of the Marine Benthic Filamentous Cyanobacterium Adonisia.</title>
        <authorList>
            <person name="Walter J.M."/>
            <person name="Coutinho F.H."/>
            <person name="Leomil L."/>
            <person name="Hargreaves P.I."/>
            <person name="Campeao M.E."/>
            <person name="Vieira V.V."/>
            <person name="Silva B.S."/>
            <person name="Fistarol G.O."/>
            <person name="Salomon P.S."/>
            <person name="Sawabe T."/>
            <person name="Mino S."/>
            <person name="Hosokawa M."/>
            <person name="Miyashita H."/>
            <person name="Maruyama F."/>
            <person name="van Verk M.C."/>
            <person name="Dutilh B.E."/>
            <person name="Thompson C.C."/>
            <person name="Thompson F.L."/>
        </authorList>
    </citation>
    <scope>NUCLEOTIDE SEQUENCE [LARGE SCALE GENOMIC DNA]</scope>
    <source>
        <strain evidence="3 4">CCMR0082</strain>
    </source>
</reference>
<dbReference type="NCBIfam" id="NF005559">
    <property type="entry name" value="PRK07231.1"/>
    <property type="match status" value="1"/>
</dbReference>
<dbReference type="Proteomes" id="UP000473574">
    <property type="component" value="Unassembled WGS sequence"/>
</dbReference>
<protein>
    <submittedName>
        <fullName evidence="3">SDR family oxidoreductase</fullName>
    </submittedName>
</protein>
<evidence type="ECO:0000313" key="3">
    <source>
        <dbReference type="EMBL" id="NEZ61369.1"/>
    </source>
</evidence>
<dbReference type="InterPro" id="IPR020904">
    <property type="entry name" value="Sc_DH/Rdtase_CS"/>
</dbReference>
<dbReference type="GO" id="GO:0016491">
    <property type="term" value="F:oxidoreductase activity"/>
    <property type="evidence" value="ECO:0007669"/>
    <property type="project" value="UniProtKB-KW"/>
</dbReference>
<sequence>MRLYKKVSLITGAGSGIGRATAECFAREGATVVAVDVNADAAQTTQEVIETAGGKCLGLGVDVSDEEQVMGAIAATVQNFGRLDILFNNAGISMLKPITETTEDDLDKLLGVNLKGVFFGCKHAITQMLTQDGGIIINIASELSLVGQPLYSGYCATKGGVLALTRALSTEWAAQNIRVNAICPGPIDTPMIHTEFNLGHDPVAEEKATIATIPAGRLGKPSDIARVALFLATSDADFVHGAAIVADGGKTII</sequence>
<organism evidence="3 4">
    <name type="scientific">Adonisia turfae CCMR0082</name>
    <dbReference type="NCBI Taxonomy" id="2304604"/>
    <lineage>
        <taxon>Bacteria</taxon>
        <taxon>Bacillati</taxon>
        <taxon>Cyanobacteriota</taxon>
        <taxon>Adonisia</taxon>
        <taxon>Adonisia turfae</taxon>
    </lineage>
</organism>
<name>A0A6M0RYS6_9CYAN</name>
<dbReference type="Gene3D" id="3.40.50.720">
    <property type="entry name" value="NAD(P)-binding Rossmann-like Domain"/>
    <property type="match status" value="1"/>
</dbReference>
<evidence type="ECO:0000313" key="4">
    <source>
        <dbReference type="Proteomes" id="UP000473574"/>
    </source>
</evidence>
<evidence type="ECO:0000256" key="1">
    <source>
        <dbReference type="ARBA" id="ARBA00006484"/>
    </source>
</evidence>
<keyword evidence="2" id="KW-0560">Oxidoreductase</keyword>
<dbReference type="InterPro" id="IPR002347">
    <property type="entry name" value="SDR_fam"/>
</dbReference>
<proteinExistence type="inferred from homology"/>
<dbReference type="CDD" id="cd05233">
    <property type="entry name" value="SDR_c"/>
    <property type="match status" value="1"/>
</dbReference>
<dbReference type="Pfam" id="PF13561">
    <property type="entry name" value="adh_short_C2"/>
    <property type="match status" value="1"/>
</dbReference>
<dbReference type="PANTHER" id="PTHR24321">
    <property type="entry name" value="DEHYDROGENASES, SHORT CHAIN"/>
    <property type="match status" value="1"/>
</dbReference>
<dbReference type="SUPFAM" id="SSF51735">
    <property type="entry name" value="NAD(P)-binding Rossmann-fold domains"/>
    <property type="match status" value="1"/>
</dbReference>
<dbReference type="InterPro" id="IPR036291">
    <property type="entry name" value="NAD(P)-bd_dom_sf"/>
</dbReference>
<dbReference type="FunFam" id="3.40.50.720:FF:000084">
    <property type="entry name" value="Short-chain dehydrogenase reductase"/>
    <property type="match status" value="1"/>
</dbReference>
<dbReference type="PRINTS" id="PR00081">
    <property type="entry name" value="GDHRDH"/>
</dbReference>
<gene>
    <name evidence="3" type="ORF">D0962_01035</name>
</gene>
<dbReference type="AlphaFoldDB" id="A0A6M0RYS6"/>
<dbReference type="PRINTS" id="PR00080">
    <property type="entry name" value="SDRFAMILY"/>
</dbReference>
<comment type="caution">
    <text evidence="3">The sequence shown here is derived from an EMBL/GenBank/DDBJ whole genome shotgun (WGS) entry which is preliminary data.</text>
</comment>
<dbReference type="EMBL" id="QZCE01000001">
    <property type="protein sequence ID" value="NEZ61369.1"/>
    <property type="molecule type" value="Genomic_DNA"/>
</dbReference>